<feature type="region of interest" description="Disordered" evidence="1">
    <location>
        <begin position="332"/>
        <end position="359"/>
    </location>
</feature>
<sequence>MLVLDRFGEFVLAVERLEKFKHVSFLEVYKNGRSLLDEGKELAEKLFVAAGGNLETLQSQQKPNFSVSTTPPSTNTEGIMKKKTRRSKKMTGRAWARKQSSKTNEENAPKLITSSRKKNKSADCLSALPSSQVDGKKEKSPCRGSGWRPVASVSDAPPSQEEYVETEVSGLRALPPRTFVRASGNSRGEVRETEDPFSYTGRPTDQEDVNMHHPASGEMQLEMQFVGPSDFPPVIAPAGGHSQNKEVVPMLLGVLHSTLQTQEKPGRAKRRTAKQQRKRERKKEAKHQVQLYAIRQTRTGDHQTTFGGSLQKVAVQTQGESVCVRTGLRRGSTVQDEMGRAAVLQGRKKRKETRKEWKK</sequence>
<gene>
    <name evidence="2" type="ORF">Cvel_23444</name>
</gene>
<protein>
    <submittedName>
        <fullName evidence="2">Uncharacterized protein</fullName>
    </submittedName>
</protein>
<feature type="region of interest" description="Disordered" evidence="1">
    <location>
        <begin position="61"/>
        <end position="160"/>
    </location>
</feature>
<feature type="compositionally biased region" description="Basic residues" evidence="1">
    <location>
        <begin position="267"/>
        <end position="281"/>
    </location>
</feature>
<accession>A0A0G4GV48</accession>
<name>A0A0G4GV48_9ALVE</name>
<feature type="region of interest" description="Disordered" evidence="1">
    <location>
        <begin position="259"/>
        <end position="288"/>
    </location>
</feature>
<dbReference type="PhylomeDB" id="A0A0G4GV48"/>
<dbReference type="EMBL" id="CDMZ01001565">
    <property type="protein sequence ID" value="CEM34504.1"/>
    <property type="molecule type" value="Genomic_DNA"/>
</dbReference>
<organism evidence="2">
    <name type="scientific">Chromera velia CCMP2878</name>
    <dbReference type="NCBI Taxonomy" id="1169474"/>
    <lineage>
        <taxon>Eukaryota</taxon>
        <taxon>Sar</taxon>
        <taxon>Alveolata</taxon>
        <taxon>Colpodellida</taxon>
        <taxon>Chromeraceae</taxon>
        <taxon>Chromera</taxon>
    </lineage>
</organism>
<feature type="compositionally biased region" description="Polar residues" evidence="1">
    <location>
        <begin position="61"/>
        <end position="77"/>
    </location>
</feature>
<dbReference type="AlphaFoldDB" id="A0A0G4GV48"/>
<evidence type="ECO:0000313" key="2">
    <source>
        <dbReference type="EMBL" id="CEM34504.1"/>
    </source>
</evidence>
<evidence type="ECO:0000256" key="1">
    <source>
        <dbReference type="SAM" id="MobiDB-lite"/>
    </source>
</evidence>
<reference evidence="2" key="1">
    <citation type="submission" date="2014-11" db="EMBL/GenBank/DDBJ databases">
        <authorList>
            <person name="Otto D Thomas"/>
            <person name="Naeem Raeece"/>
        </authorList>
    </citation>
    <scope>NUCLEOTIDE SEQUENCE</scope>
</reference>
<proteinExistence type="predicted"/>
<feature type="region of interest" description="Disordered" evidence="1">
    <location>
        <begin position="181"/>
        <end position="207"/>
    </location>
</feature>
<feature type="compositionally biased region" description="Basic residues" evidence="1">
    <location>
        <begin position="81"/>
        <end position="100"/>
    </location>
</feature>
<dbReference type="VEuPathDB" id="CryptoDB:Cvel_23444"/>